<feature type="chain" id="PRO_5047384048" evidence="3">
    <location>
        <begin position="22"/>
        <end position="343"/>
    </location>
</feature>
<dbReference type="SUPFAM" id="SSF53822">
    <property type="entry name" value="Periplasmic binding protein-like I"/>
    <property type="match status" value="1"/>
</dbReference>
<dbReference type="EMBL" id="JBHUIJ010000019">
    <property type="protein sequence ID" value="MFD2238520.1"/>
    <property type="molecule type" value="Genomic_DNA"/>
</dbReference>
<evidence type="ECO:0000313" key="5">
    <source>
        <dbReference type="EMBL" id="MFD2238520.1"/>
    </source>
</evidence>
<dbReference type="InterPro" id="IPR028082">
    <property type="entry name" value="Peripla_BP_I"/>
</dbReference>
<evidence type="ECO:0000256" key="3">
    <source>
        <dbReference type="SAM" id="SignalP"/>
    </source>
</evidence>
<feature type="domain" description="Leucine-binding protein" evidence="4">
    <location>
        <begin position="26"/>
        <end position="311"/>
    </location>
</feature>
<dbReference type="PANTHER" id="PTHR47151">
    <property type="entry name" value="LEU/ILE/VAL-BINDING ABC TRANSPORTER SUBUNIT"/>
    <property type="match status" value="1"/>
</dbReference>
<keyword evidence="2 3" id="KW-0732">Signal</keyword>
<dbReference type="PANTHER" id="PTHR47151:SF2">
    <property type="entry name" value="AMINO ACID BINDING PROTEIN"/>
    <property type="match status" value="1"/>
</dbReference>
<gene>
    <name evidence="5" type="ORF">ACFSKQ_13780</name>
</gene>
<dbReference type="RefSeq" id="WP_209736534.1">
    <property type="nucleotide sequence ID" value="NZ_CP072611.1"/>
</dbReference>
<dbReference type="InterPro" id="IPR028081">
    <property type="entry name" value="Leu-bd"/>
</dbReference>
<dbReference type="Gene3D" id="3.40.50.2300">
    <property type="match status" value="2"/>
</dbReference>
<evidence type="ECO:0000256" key="2">
    <source>
        <dbReference type="ARBA" id="ARBA00022729"/>
    </source>
</evidence>
<evidence type="ECO:0000256" key="1">
    <source>
        <dbReference type="ARBA" id="ARBA00010062"/>
    </source>
</evidence>
<proteinExistence type="inferred from homology"/>
<protein>
    <submittedName>
        <fullName evidence="5">ABC transporter substrate-binding protein</fullName>
    </submittedName>
</protein>
<feature type="signal peptide" evidence="3">
    <location>
        <begin position="1"/>
        <end position="21"/>
    </location>
</feature>
<reference evidence="6" key="1">
    <citation type="journal article" date="2019" name="Int. J. Syst. Evol. Microbiol.">
        <title>The Global Catalogue of Microorganisms (GCM) 10K type strain sequencing project: providing services to taxonomists for standard genome sequencing and annotation.</title>
        <authorList>
            <consortium name="The Broad Institute Genomics Platform"/>
            <consortium name="The Broad Institute Genome Sequencing Center for Infectious Disease"/>
            <person name="Wu L."/>
            <person name="Ma J."/>
        </authorList>
    </citation>
    <scope>NUCLEOTIDE SEQUENCE [LARGE SCALE GENOMIC DNA]</scope>
    <source>
        <strain evidence="6">ZS-35-S2</strain>
    </source>
</reference>
<evidence type="ECO:0000259" key="4">
    <source>
        <dbReference type="Pfam" id="PF13458"/>
    </source>
</evidence>
<dbReference type="Proteomes" id="UP001597371">
    <property type="component" value="Unassembled WGS sequence"/>
</dbReference>
<comment type="caution">
    <text evidence="5">The sequence shown here is derived from an EMBL/GenBank/DDBJ whole genome shotgun (WGS) entry which is preliminary data.</text>
</comment>
<comment type="similarity">
    <text evidence="1">Belongs to the leucine-binding protein family.</text>
</comment>
<accession>A0ABW5CMJ9</accession>
<organism evidence="5 6">
    <name type="scientific">Aureimonas populi</name>
    <dbReference type="NCBI Taxonomy" id="1701758"/>
    <lineage>
        <taxon>Bacteria</taxon>
        <taxon>Pseudomonadati</taxon>
        <taxon>Pseudomonadota</taxon>
        <taxon>Alphaproteobacteria</taxon>
        <taxon>Hyphomicrobiales</taxon>
        <taxon>Aurantimonadaceae</taxon>
        <taxon>Aureimonas</taxon>
    </lineage>
</organism>
<name>A0ABW5CMJ9_9HYPH</name>
<dbReference type="Pfam" id="PF13458">
    <property type="entry name" value="Peripla_BP_6"/>
    <property type="match status" value="1"/>
</dbReference>
<keyword evidence="6" id="KW-1185">Reference proteome</keyword>
<evidence type="ECO:0000313" key="6">
    <source>
        <dbReference type="Proteomes" id="UP001597371"/>
    </source>
</evidence>
<sequence>MPRRVLLLSLLLAAASGPAAAQAYALGVAAPLSGPSAILGEQMVAGAAAAAGTRATVVAADTECSAEGGEVAARVFVQERVDAVIGFLCTPAIEAALPVLTQAGIPVVDVGVRANRLTNRRDRTGHLVWRLAPRSDAEADAIAAFVRENWRTVPFGIVEDGSVQARDLADEVRARLGPESIEPALVDNYRPAEEVQFPLARRILQSGVTRFLAFGSRQDIAILQRDAGEIGLELEIVGGEQLVDEPGETDIAAGTRALGIFDEAPEAGQRIEEGYHRPARAATEIALGALDAASGSSFAEAMQQATFPTVLGPISFDGKGDSSRRAFELREWNGEAFVPVPQS</sequence>